<gene>
    <name evidence="2" type="ORF">AYL99_02489</name>
</gene>
<keyword evidence="3" id="KW-1185">Reference proteome</keyword>
<evidence type="ECO:0000256" key="1">
    <source>
        <dbReference type="SAM" id="MobiDB-lite"/>
    </source>
</evidence>
<evidence type="ECO:0000313" key="3">
    <source>
        <dbReference type="Proteomes" id="UP000078343"/>
    </source>
</evidence>
<proteinExistence type="predicted"/>
<protein>
    <recommendedName>
        <fullName evidence="4">Transcription factor domain-containing protein</fullName>
    </recommendedName>
</protein>
<dbReference type="GeneID" id="30006659"/>
<organism evidence="2 3">
    <name type="scientific">Fonsecaea erecta</name>
    <dbReference type="NCBI Taxonomy" id="1367422"/>
    <lineage>
        <taxon>Eukaryota</taxon>
        <taxon>Fungi</taxon>
        <taxon>Dikarya</taxon>
        <taxon>Ascomycota</taxon>
        <taxon>Pezizomycotina</taxon>
        <taxon>Eurotiomycetes</taxon>
        <taxon>Chaetothyriomycetidae</taxon>
        <taxon>Chaetothyriales</taxon>
        <taxon>Herpotrichiellaceae</taxon>
        <taxon>Fonsecaea</taxon>
    </lineage>
</organism>
<feature type="region of interest" description="Disordered" evidence="1">
    <location>
        <begin position="507"/>
        <end position="530"/>
    </location>
</feature>
<comment type="caution">
    <text evidence="2">The sequence shown here is derived from an EMBL/GenBank/DDBJ whole genome shotgun (WGS) entry which is preliminary data.</text>
</comment>
<dbReference type="OrthoDB" id="4159995at2759"/>
<dbReference type="PANTHER" id="PTHR37540">
    <property type="entry name" value="TRANSCRIPTION FACTOR (ACR-2), PUTATIVE-RELATED-RELATED"/>
    <property type="match status" value="1"/>
</dbReference>
<accession>A0A178ZU49</accession>
<evidence type="ECO:0008006" key="4">
    <source>
        <dbReference type="Google" id="ProtNLM"/>
    </source>
</evidence>
<dbReference type="RefSeq" id="XP_018696629.1">
    <property type="nucleotide sequence ID" value="XM_018834005.1"/>
</dbReference>
<dbReference type="Proteomes" id="UP000078343">
    <property type="component" value="Unassembled WGS sequence"/>
</dbReference>
<evidence type="ECO:0000313" key="2">
    <source>
        <dbReference type="EMBL" id="OAP63262.1"/>
    </source>
</evidence>
<feature type="compositionally biased region" description="Low complexity" evidence="1">
    <location>
        <begin position="54"/>
        <end position="63"/>
    </location>
</feature>
<dbReference type="EMBL" id="LVYI01000002">
    <property type="protein sequence ID" value="OAP63262.1"/>
    <property type="molecule type" value="Genomic_DNA"/>
</dbReference>
<reference evidence="2 3" key="1">
    <citation type="submission" date="2016-04" db="EMBL/GenBank/DDBJ databases">
        <title>Draft genome of Fonsecaea erecta CBS 125763.</title>
        <authorList>
            <person name="Weiss V.A."/>
            <person name="Vicente V.A."/>
            <person name="Raittz R.T."/>
            <person name="Moreno L.F."/>
            <person name="De Souza E.M."/>
            <person name="Pedrosa F.O."/>
            <person name="Steffens M.B."/>
            <person name="Faoro H."/>
            <person name="Tadra-Sfeir M.Z."/>
            <person name="Najafzadeh M.J."/>
            <person name="Felipe M.S."/>
            <person name="Teixeira M."/>
            <person name="Sun J."/>
            <person name="Xi L."/>
            <person name="Gomes R."/>
            <person name="De Azevedo C.M."/>
            <person name="Salgado C.G."/>
            <person name="Da Silva M.B."/>
            <person name="Nascimento M.F."/>
            <person name="Queiroz-Telles F."/>
            <person name="Attili D.S."/>
            <person name="Gorbushina A."/>
        </authorList>
    </citation>
    <scope>NUCLEOTIDE SEQUENCE [LARGE SCALE GENOMIC DNA]</scope>
    <source>
        <strain evidence="2 3">CBS 125763</strain>
    </source>
</reference>
<name>A0A178ZU49_9EURO</name>
<feature type="region of interest" description="Disordered" evidence="1">
    <location>
        <begin position="16"/>
        <end position="105"/>
    </location>
</feature>
<dbReference type="AlphaFoldDB" id="A0A178ZU49"/>
<sequence>MSRGHNRPVTFVFEAQGGASSGLNKSTINAHIARQAHQRRREKQAALRAEGRGSSSSFSSSDSDNNRKRQVEQHQQPQQQKGSPTTEDYDSGYESGIPSPVKLAGNSDPFSTKAIAVTPEVNRLLVFTRDFILPAAHATEASVAGGRLHMARFWRDSVRGLDNGGGVAGYAYLARSAAILSTLTPRDRSSVVALQYLGKATSNLRKSIVMHSSSSNPDASQADAWDVYALFCAEIAAANLSAAAVHGAMLRRLLQPVGRTVHAERRLLMVVLQQDITRACLSLTRPSFDLHRWAEEYLPARITDDLNDDDNNDEDGRGGDHNYPSAFPFSPGDLSPSLSPALRTIFLGVREWLDALGIVMLNRDLFNLALLTNGAMKIMVLEGHLLNLYLDNHSIMEDDDSLRRQSPAAGALALAEAAMALAALYWVRRAAHERMDAGSKLEEAGSWAFDMSRAVATTLRDLDLRILQLEASSSSSSPEAHYQVRRSPQDRLWCLYVGTMAECNVRAQQRHSQSQSQSLTPPFPTEQQHSAGADEYYDEYSYHGTQLVQLTTTGAWSEIEPVLQRYLYIDMISLKAKRWFANNQFTPGPHGLFS</sequence>
<dbReference type="PANTHER" id="PTHR37540:SF5">
    <property type="entry name" value="TRANSCRIPTION FACTOR DOMAIN-CONTAINING PROTEIN"/>
    <property type="match status" value="1"/>
</dbReference>